<dbReference type="Pfam" id="PF08268">
    <property type="entry name" value="FBA_3"/>
    <property type="match status" value="1"/>
</dbReference>
<dbReference type="AlphaFoldDB" id="V4KFW0"/>
<feature type="non-terminal residue" evidence="3">
    <location>
        <position position="1"/>
    </location>
</feature>
<name>V4KFW0_EUTSA</name>
<dbReference type="OMA" id="IDECMLM"/>
<evidence type="ECO:0008006" key="5">
    <source>
        <dbReference type="Google" id="ProtNLM"/>
    </source>
</evidence>
<organism evidence="3 4">
    <name type="scientific">Eutrema salsugineum</name>
    <name type="common">Saltwater cress</name>
    <name type="synonym">Sisymbrium salsugineum</name>
    <dbReference type="NCBI Taxonomy" id="72664"/>
    <lineage>
        <taxon>Eukaryota</taxon>
        <taxon>Viridiplantae</taxon>
        <taxon>Streptophyta</taxon>
        <taxon>Embryophyta</taxon>
        <taxon>Tracheophyta</taxon>
        <taxon>Spermatophyta</taxon>
        <taxon>Magnoliopsida</taxon>
        <taxon>eudicotyledons</taxon>
        <taxon>Gunneridae</taxon>
        <taxon>Pentapetalae</taxon>
        <taxon>rosids</taxon>
        <taxon>malvids</taxon>
        <taxon>Brassicales</taxon>
        <taxon>Brassicaceae</taxon>
        <taxon>Eutremeae</taxon>
        <taxon>Eutrema</taxon>
    </lineage>
</organism>
<dbReference type="InterPro" id="IPR017451">
    <property type="entry name" value="F-box-assoc_interact_dom"/>
</dbReference>
<dbReference type="InterPro" id="IPR001810">
    <property type="entry name" value="F-box_dom"/>
</dbReference>
<dbReference type="OrthoDB" id="687122at2759"/>
<accession>V4KFW0</accession>
<evidence type="ECO:0000313" key="4">
    <source>
        <dbReference type="Proteomes" id="UP000030689"/>
    </source>
</evidence>
<dbReference type="Gramene" id="ESQ30039">
    <property type="protein sequence ID" value="ESQ30039"/>
    <property type="gene ID" value="EUTSA_v10012287mg"/>
</dbReference>
<proteinExistence type="predicted"/>
<sequence length="358" mass="41369">VIPIDLLMDFFSRVPATTIARCLCVSKLWESILVRPDFTELFMTMSCARPRLFLFTFQLEKNIFFFSSPQPQKLDDNSSLVLTRYHVHHTHNIFPSKIGSPLGGFFCRLYEKTVFICNPVTGESISLLKTESKSLDVFMKPFLGYDPIDKQFKVLCISIIDASDEHKILTLENGKHLWRDIECIEPHYPKSSGICLDGVLYYTAGVDRKFMVTMIVCFDIRFEKFSFIKIDKDSLMNSSCTLIDYKGKLGALQFTLSYPKRLEFWLLEDAEKCTWSTNIYTFPSFTQNFVNRTGLAIVGMTDSGEVVLSPHVITDPFYIYYYDLKSNGFTRVQIKGLELFKTKRVNISLDYSENLKFM</sequence>
<dbReference type="NCBIfam" id="TIGR01640">
    <property type="entry name" value="F_box_assoc_1"/>
    <property type="match status" value="1"/>
</dbReference>
<dbReference type="eggNOG" id="ENOG502SNHU">
    <property type="taxonomic scope" value="Eukaryota"/>
</dbReference>
<dbReference type="InterPro" id="IPR036047">
    <property type="entry name" value="F-box-like_dom_sf"/>
</dbReference>
<evidence type="ECO:0000259" key="2">
    <source>
        <dbReference type="Pfam" id="PF08268"/>
    </source>
</evidence>
<dbReference type="Proteomes" id="UP000030689">
    <property type="component" value="Unassembled WGS sequence"/>
</dbReference>
<dbReference type="PANTHER" id="PTHR31111">
    <property type="entry name" value="BNAA05G37150D PROTEIN-RELATED"/>
    <property type="match status" value="1"/>
</dbReference>
<dbReference type="PANTHER" id="PTHR31111:SF59">
    <property type="entry name" value="(RAPE) HYPOTHETICAL PROTEIN"/>
    <property type="match status" value="1"/>
</dbReference>
<reference evidence="3 4" key="1">
    <citation type="journal article" date="2013" name="Front. Plant Sci.">
        <title>The Reference Genome of the Halophytic Plant Eutrema salsugineum.</title>
        <authorList>
            <person name="Yang R."/>
            <person name="Jarvis D.E."/>
            <person name="Chen H."/>
            <person name="Beilstein M.A."/>
            <person name="Grimwood J."/>
            <person name="Jenkins J."/>
            <person name="Shu S."/>
            <person name="Prochnik S."/>
            <person name="Xin M."/>
            <person name="Ma C."/>
            <person name="Schmutz J."/>
            <person name="Wing R.A."/>
            <person name="Mitchell-Olds T."/>
            <person name="Schumaker K.S."/>
            <person name="Wang X."/>
        </authorList>
    </citation>
    <scope>NUCLEOTIDE SEQUENCE [LARGE SCALE GENOMIC DNA]</scope>
</reference>
<evidence type="ECO:0000259" key="1">
    <source>
        <dbReference type="Pfam" id="PF00646"/>
    </source>
</evidence>
<dbReference type="Pfam" id="PF00646">
    <property type="entry name" value="F-box"/>
    <property type="match status" value="1"/>
</dbReference>
<dbReference type="InterPro" id="IPR013187">
    <property type="entry name" value="F-box-assoc_dom_typ3"/>
</dbReference>
<feature type="domain" description="F-box associated beta-propeller type 3" evidence="2">
    <location>
        <begin position="53"/>
        <end position="350"/>
    </location>
</feature>
<keyword evidence="4" id="KW-1185">Reference proteome</keyword>
<gene>
    <name evidence="3" type="ORF">EUTSA_v10012287mg</name>
</gene>
<dbReference type="EMBL" id="KI517809">
    <property type="protein sequence ID" value="ESQ30039.1"/>
    <property type="molecule type" value="Genomic_DNA"/>
</dbReference>
<evidence type="ECO:0000313" key="3">
    <source>
        <dbReference type="EMBL" id="ESQ30039.1"/>
    </source>
</evidence>
<dbReference type="KEGG" id="eus:EUTSA_v10012287mg"/>
<protein>
    <recommendedName>
        <fullName evidence="5">F-box domain-containing protein</fullName>
    </recommendedName>
</protein>
<dbReference type="SUPFAM" id="SSF81383">
    <property type="entry name" value="F-box domain"/>
    <property type="match status" value="1"/>
</dbReference>
<feature type="domain" description="F-box" evidence="1">
    <location>
        <begin position="2"/>
        <end position="39"/>
    </location>
</feature>